<name>A0A2Z6S762_9GLOM</name>
<reference evidence="1 3" key="1">
    <citation type="submission" date="2017-11" db="EMBL/GenBank/DDBJ databases">
        <title>The genome of Rhizophagus clarus HR1 reveals common genetic basis of auxotrophy among arbuscular mycorrhizal fungi.</title>
        <authorList>
            <person name="Kobayashi Y."/>
        </authorList>
    </citation>
    <scope>NUCLEOTIDE SEQUENCE [LARGE SCALE GENOMIC DNA]</scope>
    <source>
        <strain evidence="1 3">HR1</strain>
    </source>
</reference>
<dbReference type="Proteomes" id="UP000247702">
    <property type="component" value="Unassembled WGS sequence"/>
</dbReference>
<evidence type="ECO:0000313" key="2">
    <source>
        <dbReference type="EMBL" id="GES99821.1"/>
    </source>
</evidence>
<dbReference type="AlphaFoldDB" id="A0A2Z6S762"/>
<organism evidence="1 3">
    <name type="scientific">Rhizophagus clarus</name>
    <dbReference type="NCBI Taxonomy" id="94130"/>
    <lineage>
        <taxon>Eukaryota</taxon>
        <taxon>Fungi</taxon>
        <taxon>Fungi incertae sedis</taxon>
        <taxon>Mucoromycota</taxon>
        <taxon>Glomeromycotina</taxon>
        <taxon>Glomeromycetes</taxon>
        <taxon>Glomerales</taxon>
        <taxon>Glomeraceae</taxon>
        <taxon>Rhizophagus</taxon>
    </lineage>
</organism>
<sequence length="228" mass="26705">MSSYRTSIYHDNINNISEILANFFNLYIMNLHEDVINNNNNITNVFLKPKDRNFQRFVDAVTSRNIDPTNLVLTYNIQTYQQIFPNNLTSLVTFMKFVLGITYLLRNSYVEYLEDVYPFIGITYFVYNKIENSPLLDSNPNNKSHILQDIRNLWSIFLFKKTTSHSNLNGEWDGLIRETQRPIFADSRRVNLTPAFNIIDLSNTRVTIPLSVYIQNSLIRMLNDVSNI</sequence>
<comment type="caution">
    <text evidence="1">The sequence shown here is derived from an EMBL/GenBank/DDBJ whole genome shotgun (WGS) entry which is preliminary data.</text>
</comment>
<proteinExistence type="predicted"/>
<accession>A0A2Z6S762</accession>
<gene>
    <name evidence="2" type="ORF">RCL2_002630200</name>
    <name evidence="1" type="ORF">RclHR1_00700014</name>
</gene>
<evidence type="ECO:0000313" key="3">
    <source>
        <dbReference type="Proteomes" id="UP000247702"/>
    </source>
</evidence>
<dbReference type="EMBL" id="BEXD01004093">
    <property type="protein sequence ID" value="GBC06715.1"/>
    <property type="molecule type" value="Genomic_DNA"/>
</dbReference>
<protein>
    <submittedName>
        <fullName evidence="1">Uncharacterized protein</fullName>
    </submittedName>
</protein>
<dbReference type="Proteomes" id="UP000615446">
    <property type="component" value="Unassembled WGS sequence"/>
</dbReference>
<evidence type="ECO:0000313" key="1">
    <source>
        <dbReference type="EMBL" id="GBC06715.1"/>
    </source>
</evidence>
<reference evidence="2" key="2">
    <citation type="submission" date="2019-10" db="EMBL/GenBank/DDBJ databases">
        <title>Conservation and host-specific expression of non-tandemly repeated heterogenous ribosome RNA gene in arbuscular mycorrhizal fungi.</title>
        <authorList>
            <person name="Maeda T."/>
            <person name="Kobayashi Y."/>
            <person name="Nakagawa T."/>
            <person name="Ezawa T."/>
            <person name="Yamaguchi K."/>
            <person name="Bino T."/>
            <person name="Nishimoto Y."/>
            <person name="Shigenobu S."/>
            <person name="Kawaguchi M."/>
        </authorList>
    </citation>
    <scope>NUCLEOTIDE SEQUENCE</scope>
    <source>
        <strain evidence="2">HR1</strain>
    </source>
</reference>
<keyword evidence="3" id="KW-1185">Reference proteome</keyword>
<dbReference type="EMBL" id="BLAL01000285">
    <property type="protein sequence ID" value="GES99821.1"/>
    <property type="molecule type" value="Genomic_DNA"/>
</dbReference>